<dbReference type="AlphaFoldDB" id="A0AAU7BXU5"/>
<dbReference type="KEGG" id="rof:AAGW17_02745"/>
<protein>
    <submittedName>
        <fullName evidence="2">DUF2671 domain-containing protein</fullName>
    </submittedName>
</protein>
<accession>A0AAU7BXU5</accession>
<feature type="region of interest" description="Disordered" evidence="1">
    <location>
        <begin position="1"/>
        <end position="20"/>
    </location>
</feature>
<proteinExistence type="predicted"/>
<dbReference type="InterPro" id="IPR022715">
    <property type="entry name" value="DUF2671"/>
</dbReference>
<organism evidence="2">
    <name type="scientific">Rickettsia oklahomensis</name>
    <dbReference type="NCBI Taxonomy" id="3141789"/>
    <lineage>
        <taxon>Bacteria</taxon>
        <taxon>Pseudomonadati</taxon>
        <taxon>Pseudomonadota</taxon>
        <taxon>Alphaproteobacteria</taxon>
        <taxon>Rickettsiales</taxon>
        <taxon>Rickettsiaceae</taxon>
        <taxon>Rickettsieae</taxon>
        <taxon>Rickettsia</taxon>
        <taxon>belli group</taxon>
    </lineage>
</organism>
<evidence type="ECO:0000256" key="1">
    <source>
        <dbReference type="SAM" id="MobiDB-lite"/>
    </source>
</evidence>
<reference evidence="2" key="1">
    <citation type="submission" date="2024-05" db="EMBL/GenBank/DDBJ databases">
        <title>Characterization of a novel Rickettsia species. (Rickettsia oklahomia sp. nov.) from Amblyomma americanum ticks.</title>
        <authorList>
            <person name="Korla P.K."/>
            <person name="Karounos M."/>
            <person name="Wilson J.M."/>
            <person name="Little S.E."/>
            <person name="Qurollo B.A."/>
        </authorList>
    </citation>
    <scope>NUCLEOTIDE SEQUENCE</scope>
    <source>
        <strain evidence="2">Oklahoma-10</strain>
    </source>
</reference>
<dbReference type="RefSeq" id="WP_347938539.1">
    <property type="nucleotide sequence ID" value="NZ_CP157197.1"/>
</dbReference>
<dbReference type="EMBL" id="CP157197">
    <property type="protein sequence ID" value="XBG65912.1"/>
    <property type="molecule type" value="Genomic_DNA"/>
</dbReference>
<dbReference type="Pfam" id="PF10877">
    <property type="entry name" value="DUF2671"/>
    <property type="match status" value="1"/>
</dbReference>
<evidence type="ECO:0000313" key="2">
    <source>
        <dbReference type="EMBL" id="XBG65912.1"/>
    </source>
</evidence>
<sequence>MQEKELSNNFLEEQEKSKEGDSPFFDVKYICQASLLITDSIRKGYDVTQLPNGDINVTEVRIVNVHYNWNSEKGKFVKTNQIEFNNSKSGLLNQILY</sequence>
<name>A0AAU7BXU5_9RICK</name>
<gene>
    <name evidence="2" type="ORF">AAGW17_02745</name>
</gene>